<evidence type="ECO:0000313" key="4">
    <source>
        <dbReference type="EMBL" id="MBA8926338.1"/>
    </source>
</evidence>
<dbReference type="Pfam" id="PF00440">
    <property type="entry name" value="TetR_N"/>
    <property type="match status" value="1"/>
</dbReference>
<dbReference type="Gene3D" id="1.10.10.60">
    <property type="entry name" value="Homeodomain-like"/>
    <property type="match status" value="1"/>
</dbReference>
<dbReference type="InterPro" id="IPR036271">
    <property type="entry name" value="Tet_transcr_reg_TetR-rel_C_sf"/>
</dbReference>
<evidence type="ECO:0000256" key="2">
    <source>
        <dbReference type="PROSITE-ProRule" id="PRU00335"/>
    </source>
</evidence>
<dbReference type="Gene3D" id="1.10.357.10">
    <property type="entry name" value="Tetracycline Repressor, domain 2"/>
    <property type="match status" value="1"/>
</dbReference>
<sequence>MSTPLRRRGPSKGDLKQEAILETAERLLAVKALAEIGIGELAAGAGISRSSFYFYFESKQALLSALLDKAADALLADVDTWLEPSTGEPGHEIGQSVEVAVRMWREHGAVLLAAQNPDSPPEAREFTAGLTARLIEASAAVIRHKREEGQAPDGPPSAEALATMLIGMTEHCIARHFTSPSLVRDDRELIDTLTAVWTRSIFAADLPR</sequence>
<dbReference type="PRINTS" id="PR00455">
    <property type="entry name" value="HTHTETR"/>
</dbReference>
<name>A0ABR6BHH0_9PSEU</name>
<accession>A0ABR6BHH0</accession>
<dbReference type="InterPro" id="IPR009057">
    <property type="entry name" value="Homeodomain-like_sf"/>
</dbReference>
<protein>
    <submittedName>
        <fullName evidence="4">AcrR family transcriptional regulator</fullName>
    </submittedName>
</protein>
<feature type="DNA-binding region" description="H-T-H motif" evidence="2">
    <location>
        <begin position="37"/>
        <end position="56"/>
    </location>
</feature>
<gene>
    <name evidence="4" type="ORF">BC739_003537</name>
</gene>
<proteinExistence type="predicted"/>
<reference evidence="4 5" key="1">
    <citation type="submission" date="2020-08" db="EMBL/GenBank/DDBJ databases">
        <title>Genomic Encyclopedia of Archaeal and Bacterial Type Strains, Phase II (KMG-II): from individual species to whole genera.</title>
        <authorList>
            <person name="Goeker M."/>
        </authorList>
    </citation>
    <scope>NUCLEOTIDE SEQUENCE [LARGE SCALE GENOMIC DNA]</scope>
    <source>
        <strain evidence="4 5">DSM 43850</strain>
    </source>
</reference>
<dbReference type="EMBL" id="JACJID010000002">
    <property type="protein sequence ID" value="MBA8926338.1"/>
    <property type="molecule type" value="Genomic_DNA"/>
</dbReference>
<keyword evidence="1 2" id="KW-0238">DNA-binding</keyword>
<dbReference type="RefSeq" id="WP_182837728.1">
    <property type="nucleotide sequence ID" value="NZ_BAAABQ010000009.1"/>
</dbReference>
<dbReference type="PANTHER" id="PTHR30055:SF184">
    <property type="entry name" value="HTH-TYPE TRANSCRIPTIONAL REGULATOR ETHR"/>
    <property type="match status" value="1"/>
</dbReference>
<dbReference type="Pfam" id="PF21313">
    <property type="entry name" value="EthR_C"/>
    <property type="match status" value="1"/>
</dbReference>
<comment type="caution">
    <text evidence="4">The sequence shown here is derived from an EMBL/GenBank/DDBJ whole genome shotgun (WGS) entry which is preliminary data.</text>
</comment>
<keyword evidence="5" id="KW-1185">Reference proteome</keyword>
<dbReference type="Proteomes" id="UP000517916">
    <property type="component" value="Unassembled WGS sequence"/>
</dbReference>
<dbReference type="SUPFAM" id="SSF48498">
    <property type="entry name" value="Tetracyclin repressor-like, C-terminal domain"/>
    <property type="match status" value="1"/>
</dbReference>
<dbReference type="InterPro" id="IPR049397">
    <property type="entry name" value="EthR_C"/>
</dbReference>
<dbReference type="SUPFAM" id="SSF46689">
    <property type="entry name" value="Homeodomain-like"/>
    <property type="match status" value="1"/>
</dbReference>
<dbReference type="InterPro" id="IPR050109">
    <property type="entry name" value="HTH-type_TetR-like_transc_reg"/>
</dbReference>
<dbReference type="PANTHER" id="PTHR30055">
    <property type="entry name" value="HTH-TYPE TRANSCRIPTIONAL REGULATOR RUTR"/>
    <property type="match status" value="1"/>
</dbReference>
<evidence type="ECO:0000256" key="1">
    <source>
        <dbReference type="ARBA" id="ARBA00023125"/>
    </source>
</evidence>
<organism evidence="4 5">
    <name type="scientific">Kutzneria viridogrisea</name>
    <dbReference type="NCBI Taxonomy" id="47990"/>
    <lineage>
        <taxon>Bacteria</taxon>
        <taxon>Bacillati</taxon>
        <taxon>Actinomycetota</taxon>
        <taxon>Actinomycetes</taxon>
        <taxon>Pseudonocardiales</taxon>
        <taxon>Pseudonocardiaceae</taxon>
        <taxon>Kutzneria</taxon>
    </lineage>
</organism>
<feature type="domain" description="HTH tetR-type" evidence="3">
    <location>
        <begin position="14"/>
        <end position="74"/>
    </location>
</feature>
<dbReference type="InterPro" id="IPR001647">
    <property type="entry name" value="HTH_TetR"/>
</dbReference>
<evidence type="ECO:0000259" key="3">
    <source>
        <dbReference type="PROSITE" id="PS50977"/>
    </source>
</evidence>
<dbReference type="PROSITE" id="PS50977">
    <property type="entry name" value="HTH_TETR_2"/>
    <property type="match status" value="1"/>
</dbReference>
<evidence type="ECO:0000313" key="5">
    <source>
        <dbReference type="Proteomes" id="UP000517916"/>
    </source>
</evidence>